<evidence type="ECO:0000313" key="1">
    <source>
        <dbReference type="Proteomes" id="UP000887574"/>
    </source>
</evidence>
<organism evidence="1 2">
    <name type="scientific">Ditylenchus dipsaci</name>
    <dbReference type="NCBI Taxonomy" id="166011"/>
    <lineage>
        <taxon>Eukaryota</taxon>
        <taxon>Metazoa</taxon>
        <taxon>Ecdysozoa</taxon>
        <taxon>Nematoda</taxon>
        <taxon>Chromadorea</taxon>
        <taxon>Rhabditida</taxon>
        <taxon>Tylenchina</taxon>
        <taxon>Tylenchomorpha</taxon>
        <taxon>Sphaerularioidea</taxon>
        <taxon>Anguinidae</taxon>
        <taxon>Anguininae</taxon>
        <taxon>Ditylenchus</taxon>
    </lineage>
</organism>
<dbReference type="WBParaSite" id="jg14326">
    <property type="protein sequence ID" value="jg14326"/>
    <property type="gene ID" value="jg14326"/>
</dbReference>
<sequence length="188" mass="22048">MTTRWKRALLSISPLWNTSKCLVEVDTKGQESVAALQELLNFSTILSFNLLILKLIRVQRFVPVHFHLYPALYNCNIIQFVGFENYTEEVNLLAFLENVPKERQNKLKVQLKCLTAWNNMTELLSTVKQRFADAEAPCSYNLEIFHIKDVKLDSKNSFKMTNGRTREILHYYIDKSPRIHAVLKRWPM</sequence>
<keyword evidence="1" id="KW-1185">Reference proteome</keyword>
<proteinExistence type="predicted"/>
<accession>A0A915D193</accession>
<dbReference type="AlphaFoldDB" id="A0A915D193"/>
<name>A0A915D193_9BILA</name>
<dbReference type="Proteomes" id="UP000887574">
    <property type="component" value="Unplaced"/>
</dbReference>
<evidence type="ECO:0000313" key="2">
    <source>
        <dbReference type="WBParaSite" id="jg14326"/>
    </source>
</evidence>
<reference evidence="2" key="1">
    <citation type="submission" date="2022-11" db="UniProtKB">
        <authorList>
            <consortium name="WormBaseParasite"/>
        </authorList>
    </citation>
    <scope>IDENTIFICATION</scope>
</reference>
<protein>
    <submittedName>
        <fullName evidence="2">FBD domain-containing protein</fullName>
    </submittedName>
</protein>